<dbReference type="STRING" id="1833.XU06_16410"/>
<dbReference type="GeneID" id="64141325"/>
<dbReference type="AlphaFoldDB" id="A0A1Q4K884"/>
<proteinExistence type="predicted"/>
<organism evidence="1 2">
    <name type="scientific">Rhodococcus erythropolis</name>
    <name type="common">Arthrobacter picolinophilus</name>
    <dbReference type="NCBI Taxonomy" id="1833"/>
    <lineage>
        <taxon>Bacteria</taxon>
        <taxon>Bacillati</taxon>
        <taxon>Actinomycetota</taxon>
        <taxon>Actinomycetes</taxon>
        <taxon>Mycobacteriales</taxon>
        <taxon>Nocardiaceae</taxon>
        <taxon>Rhodococcus</taxon>
        <taxon>Rhodococcus erythropolis group</taxon>
    </lineage>
</organism>
<dbReference type="Proteomes" id="UP000502345">
    <property type="component" value="Chromosome"/>
</dbReference>
<reference evidence="1 2" key="1">
    <citation type="submission" date="2020-03" db="EMBL/GenBank/DDBJ databases">
        <title>Screen low temperature-resistant strains for efficient degradation of petroleum hydrocarbons under the low temperature.</title>
        <authorList>
            <person name="Wang Y."/>
            <person name="Chen J."/>
        </authorList>
    </citation>
    <scope>NUCLEOTIDE SEQUENCE [LARGE SCALE GENOMIC DNA]</scope>
    <source>
        <strain evidence="1 2">KB1</strain>
    </source>
</reference>
<gene>
    <name evidence="1" type="ORF">G9444_3676</name>
</gene>
<accession>A0A1Q4K884</accession>
<dbReference type="OrthoDB" id="4566419at2"/>
<evidence type="ECO:0000313" key="1">
    <source>
        <dbReference type="EMBL" id="QIP40920.1"/>
    </source>
</evidence>
<protein>
    <submittedName>
        <fullName evidence="1">Uncharacterized protein</fullName>
    </submittedName>
</protein>
<name>A0A1Q4K884_RHOER</name>
<sequence length="308" mass="31644">MPLLSTTGRRVPFALAALALTTVLTACGDSDQPPNTPTSSPSEVTVPVTAATVEVLEAGSEPREVLRTNLPVGTTQTATLVTQAVVSQQIDQQPAQDFSSPEITIPLSANVTADDPTAVVDLTLSSMTSPDATLQAALSGADGSAAGLSVTDSGAITALRLKPSANSANAARAAIEQALGQAVYRTVALPDAPVGVGARWVVRQQVSSEILLDQTTTVTLTAREGNRLSLAVDVSQTPQSPVWNLAGDAGTLNIDQYVMAGSGNLTVDLSLPLPIDGQMTVGGDQAYGDPDSSSVIRQTISNSIRWES</sequence>
<dbReference type="EMBL" id="CP050124">
    <property type="protein sequence ID" value="QIP40920.1"/>
    <property type="molecule type" value="Genomic_DNA"/>
</dbReference>
<dbReference type="RefSeq" id="WP_003941753.1">
    <property type="nucleotide sequence ID" value="NZ_CP050124.1"/>
</dbReference>
<evidence type="ECO:0000313" key="2">
    <source>
        <dbReference type="Proteomes" id="UP000502345"/>
    </source>
</evidence>